<feature type="region of interest" description="Disordered" evidence="1">
    <location>
        <begin position="1"/>
        <end position="32"/>
    </location>
</feature>
<dbReference type="HOGENOM" id="CLU_2372745_0_0_1"/>
<organism evidence="2 3">
    <name type="scientific">Cryptococcus deneoformans (strain JEC21 / ATCC MYA-565)</name>
    <name type="common">Cryptococcus neoformans var. neoformans serotype D</name>
    <dbReference type="NCBI Taxonomy" id="214684"/>
    <lineage>
        <taxon>Eukaryota</taxon>
        <taxon>Fungi</taxon>
        <taxon>Dikarya</taxon>
        <taxon>Basidiomycota</taxon>
        <taxon>Agaricomycotina</taxon>
        <taxon>Tremellomycetes</taxon>
        <taxon>Tremellales</taxon>
        <taxon>Cryptococcaceae</taxon>
        <taxon>Cryptococcus</taxon>
        <taxon>Cryptococcus neoformans species complex</taxon>
    </lineage>
</organism>
<evidence type="ECO:0000313" key="2">
    <source>
        <dbReference type="EMBL" id="AAW45903.1"/>
    </source>
</evidence>
<accession>Q55LI2</accession>
<dbReference type="RefSeq" id="XP_024513637.1">
    <property type="nucleotide sequence ID" value="XM_024658007.1"/>
</dbReference>
<dbReference type="Proteomes" id="UP000002149">
    <property type="component" value="Chromosome 10"/>
</dbReference>
<dbReference type="VEuPathDB" id="FungiDB:CNJ03410"/>
<sequence>MRRARNPNQQKKKKKKKKQFIRNPFGLPPNSRSKFPNTFPFHSTVLPFPSIIDSVVVLLSIRSPFARFRADPFPFHPHLATFSPILGVCLVACMR</sequence>
<reference evidence="2 3" key="1">
    <citation type="journal article" date="2005" name="Science">
        <title>The genome of the basidiomycetous yeast and human pathogen Cryptococcus neoformans.</title>
        <authorList>
            <person name="Loftus B.J."/>
            <person name="Fung E."/>
            <person name="Roncaglia P."/>
            <person name="Rowley D."/>
            <person name="Amedeo P."/>
            <person name="Bruno D."/>
            <person name="Vamathevan J."/>
            <person name="Miranda M."/>
            <person name="Anderson I.J."/>
            <person name="Fraser J.A."/>
            <person name="Allen J.E."/>
            <person name="Bosdet I.E."/>
            <person name="Brent M.R."/>
            <person name="Chiu R."/>
            <person name="Doering T.L."/>
            <person name="Donlin M.J."/>
            <person name="D'Souza C.A."/>
            <person name="Fox D.S."/>
            <person name="Grinberg V."/>
            <person name="Fu J."/>
            <person name="Fukushima M."/>
            <person name="Haas B.J."/>
            <person name="Huang J.C."/>
            <person name="Janbon G."/>
            <person name="Jones S.J."/>
            <person name="Koo H.L."/>
            <person name="Krzywinski M.I."/>
            <person name="Kwon-Chung J.K."/>
            <person name="Lengeler K.B."/>
            <person name="Maiti R."/>
            <person name="Marra M.A."/>
            <person name="Marra R.E."/>
            <person name="Mathewson C.A."/>
            <person name="Mitchell T.G."/>
            <person name="Pertea M."/>
            <person name="Riggs F.R."/>
            <person name="Salzberg S.L."/>
            <person name="Schein J.E."/>
            <person name="Shvartsbeyn A."/>
            <person name="Shin H."/>
            <person name="Shumway M."/>
            <person name="Specht C.A."/>
            <person name="Suh B.B."/>
            <person name="Tenney A."/>
            <person name="Utterback T.R."/>
            <person name="Wickes B.L."/>
            <person name="Wortman J.R."/>
            <person name="Wye N.H."/>
            <person name="Kronstad J.W."/>
            <person name="Lodge J.K."/>
            <person name="Heitman J."/>
            <person name="Davis R.W."/>
            <person name="Fraser C.M."/>
            <person name="Hyman R.W."/>
        </authorList>
    </citation>
    <scope>NUCLEOTIDE SEQUENCE [LARGE SCALE GENOMIC DNA]</scope>
    <source>
        <strain evidence="3">JEC21 / ATCC MYA-565</strain>
    </source>
</reference>
<dbReference type="KEGG" id="cne:CNJ03410"/>
<gene>
    <name evidence="2" type="ordered locus">CNJ03410</name>
</gene>
<dbReference type="AlphaFoldDB" id="Q5KA15"/>
<dbReference type="PaxDb" id="214684-Q5KA15"/>
<keyword evidence="3" id="KW-1185">Reference proteome</keyword>
<accession>Q5KA15</accession>
<feature type="compositionally biased region" description="Basic residues" evidence="1">
    <location>
        <begin position="1"/>
        <end position="20"/>
    </location>
</feature>
<dbReference type="InParanoid" id="Q5KA15"/>
<protein>
    <submittedName>
        <fullName evidence="2">Expressed protein</fullName>
    </submittedName>
</protein>
<name>Q5KA15_CRYD1</name>
<dbReference type="EMBL" id="AE017350">
    <property type="protein sequence ID" value="AAW45903.1"/>
    <property type="molecule type" value="Genomic_DNA"/>
</dbReference>
<evidence type="ECO:0000313" key="3">
    <source>
        <dbReference type="Proteomes" id="UP000002149"/>
    </source>
</evidence>
<dbReference type="GeneID" id="3254243"/>
<evidence type="ECO:0000256" key="1">
    <source>
        <dbReference type="SAM" id="MobiDB-lite"/>
    </source>
</evidence>
<proteinExistence type="predicted"/>